<dbReference type="Proteomes" id="UP000070366">
    <property type="component" value="Unassembled WGS sequence"/>
</dbReference>
<evidence type="ECO:0000313" key="1">
    <source>
        <dbReference type="EMBL" id="KXK66065.1"/>
    </source>
</evidence>
<dbReference type="EMBL" id="LSZW01000049">
    <property type="protein sequence ID" value="KXK66065.1"/>
    <property type="molecule type" value="Genomic_DNA"/>
</dbReference>
<comment type="caution">
    <text evidence="1">The sequence shown here is derived from an EMBL/GenBank/DDBJ whole genome shotgun (WGS) entry which is preliminary data.</text>
</comment>
<protein>
    <submittedName>
        <fullName evidence="1">Uncharacterized protein</fullName>
    </submittedName>
</protein>
<organism evidence="1 2">
    <name type="scientific">Christensenella minuta</name>
    <dbReference type="NCBI Taxonomy" id="626937"/>
    <lineage>
        <taxon>Bacteria</taxon>
        <taxon>Bacillati</taxon>
        <taxon>Bacillota</taxon>
        <taxon>Clostridia</taxon>
        <taxon>Christensenellales</taxon>
        <taxon>Christensenellaceae</taxon>
        <taxon>Christensenella</taxon>
    </lineage>
</organism>
<dbReference type="AlphaFoldDB" id="A0A136Q5V5"/>
<proteinExistence type="predicted"/>
<sequence length="39" mass="4642">MIFPSTNPFSMHCRKICSSRRQNRFVPLSGLHLFYEIVE</sequence>
<accession>A0A136Q5V5</accession>
<keyword evidence="2" id="KW-1185">Reference proteome</keyword>
<evidence type="ECO:0000313" key="2">
    <source>
        <dbReference type="Proteomes" id="UP000070366"/>
    </source>
</evidence>
<reference evidence="1 2" key="1">
    <citation type="submission" date="2016-02" db="EMBL/GenBank/DDBJ databases">
        <authorList>
            <person name="Wen L."/>
            <person name="He K."/>
            <person name="Yang H."/>
        </authorList>
    </citation>
    <scope>NUCLEOTIDE SEQUENCE [LARGE SCALE GENOMIC DNA]</scope>
    <source>
        <strain evidence="1 2">DSM 22607</strain>
    </source>
</reference>
<gene>
    <name evidence="1" type="ORF">HMPREF3293_01093</name>
</gene>
<name>A0A136Q5V5_9FIRM</name>